<reference evidence="1 2" key="1">
    <citation type="journal article" date="2013" name="Curr. Biol.">
        <title>The Genome of the Foraminiferan Reticulomyxa filosa.</title>
        <authorList>
            <person name="Glockner G."/>
            <person name="Hulsmann N."/>
            <person name="Schleicher M."/>
            <person name="Noegel A.A."/>
            <person name="Eichinger L."/>
            <person name="Gallinger C."/>
            <person name="Pawlowski J."/>
            <person name="Sierra R."/>
            <person name="Euteneuer U."/>
            <person name="Pillet L."/>
            <person name="Moustafa A."/>
            <person name="Platzer M."/>
            <person name="Groth M."/>
            <person name="Szafranski K."/>
            <person name="Schliwa M."/>
        </authorList>
    </citation>
    <scope>NUCLEOTIDE SEQUENCE [LARGE SCALE GENOMIC DNA]</scope>
</reference>
<name>X6MJE0_RETFI</name>
<dbReference type="Proteomes" id="UP000023152">
    <property type="component" value="Unassembled WGS sequence"/>
</dbReference>
<accession>X6MJE0</accession>
<sequence>MHNFLNLCQKRLVQCFQKLVSVLIKHKQYQMISSALAAYQKHNMYGAKLGFKDPYNVPDDKLLEDATKEVFKEHKRRESQYDALKTLYSEQLEDNFAISLAKDVLAEYKDNQGNIGGKFEIQNTHFDVESKEQDERQLQQAIDRAFGEHSRKVSQFRSLENSLQGLFGQQIGSHAAQHIMKTTKSNNANAQKTDIGTGMMSHTKLFPSRIFFFPTSNK</sequence>
<organism evidence="1 2">
    <name type="scientific">Reticulomyxa filosa</name>
    <dbReference type="NCBI Taxonomy" id="46433"/>
    <lineage>
        <taxon>Eukaryota</taxon>
        <taxon>Sar</taxon>
        <taxon>Rhizaria</taxon>
        <taxon>Retaria</taxon>
        <taxon>Foraminifera</taxon>
        <taxon>Monothalamids</taxon>
        <taxon>Reticulomyxidae</taxon>
        <taxon>Reticulomyxa</taxon>
    </lineage>
</organism>
<evidence type="ECO:0000313" key="2">
    <source>
        <dbReference type="Proteomes" id="UP000023152"/>
    </source>
</evidence>
<evidence type="ECO:0000313" key="1">
    <source>
        <dbReference type="EMBL" id="ETO13557.1"/>
    </source>
</evidence>
<gene>
    <name evidence="1" type="ORF">RFI_23809</name>
</gene>
<comment type="caution">
    <text evidence="1">The sequence shown here is derived from an EMBL/GenBank/DDBJ whole genome shotgun (WGS) entry which is preliminary data.</text>
</comment>
<dbReference type="EMBL" id="ASPP01020539">
    <property type="protein sequence ID" value="ETO13557.1"/>
    <property type="molecule type" value="Genomic_DNA"/>
</dbReference>
<protein>
    <submittedName>
        <fullName evidence="1">Uncharacterized protein</fullName>
    </submittedName>
</protein>
<proteinExistence type="predicted"/>
<dbReference type="AlphaFoldDB" id="X6MJE0"/>
<keyword evidence="2" id="KW-1185">Reference proteome</keyword>